<dbReference type="Gene3D" id="2.170.270.10">
    <property type="entry name" value="SET domain"/>
    <property type="match status" value="1"/>
</dbReference>
<dbReference type="InterPro" id="IPR046341">
    <property type="entry name" value="SET_dom_sf"/>
</dbReference>
<evidence type="ECO:0000313" key="2">
    <source>
        <dbReference type="Proteomes" id="UP000799539"/>
    </source>
</evidence>
<dbReference type="Proteomes" id="UP000799539">
    <property type="component" value="Unassembled WGS sequence"/>
</dbReference>
<dbReference type="PANTHER" id="PTHR12197">
    <property type="entry name" value="HISTONE-LYSINE N-METHYLTRANSFERASE SMYD"/>
    <property type="match status" value="1"/>
</dbReference>
<dbReference type="CDD" id="cd08161">
    <property type="entry name" value="SET"/>
    <property type="match status" value="1"/>
</dbReference>
<dbReference type="OrthoDB" id="5945798at2759"/>
<protein>
    <recommendedName>
        <fullName evidence="3">SET domain-containing protein</fullName>
    </recommendedName>
</protein>
<dbReference type="InterPro" id="IPR050869">
    <property type="entry name" value="H3K4_H4K5_MeTrfase"/>
</dbReference>
<sequence length="95" mass="10287">MAANVEVKKSGIDNAGRGLFAKKDFEPGDVVLSLDRPYVAELDTSRLSDTCAWCFLKGVTAEERAKAVALGLPASNIETKQCTGCKRVRYCSKIC</sequence>
<dbReference type="Gene3D" id="6.10.140.2220">
    <property type="match status" value="1"/>
</dbReference>
<accession>A0A6A6FA66</accession>
<proteinExistence type="predicted"/>
<reference evidence="1" key="1">
    <citation type="journal article" date="2020" name="Stud. Mycol.">
        <title>101 Dothideomycetes genomes: a test case for predicting lifestyles and emergence of pathogens.</title>
        <authorList>
            <person name="Haridas S."/>
            <person name="Albert R."/>
            <person name="Binder M."/>
            <person name="Bloem J."/>
            <person name="Labutti K."/>
            <person name="Salamov A."/>
            <person name="Andreopoulos B."/>
            <person name="Baker S."/>
            <person name="Barry K."/>
            <person name="Bills G."/>
            <person name="Bluhm B."/>
            <person name="Cannon C."/>
            <person name="Castanera R."/>
            <person name="Culley D."/>
            <person name="Daum C."/>
            <person name="Ezra D."/>
            <person name="Gonzalez J."/>
            <person name="Henrissat B."/>
            <person name="Kuo A."/>
            <person name="Liang C."/>
            <person name="Lipzen A."/>
            <person name="Lutzoni F."/>
            <person name="Magnuson J."/>
            <person name="Mondo S."/>
            <person name="Nolan M."/>
            <person name="Ohm R."/>
            <person name="Pangilinan J."/>
            <person name="Park H.-J."/>
            <person name="Ramirez L."/>
            <person name="Alfaro M."/>
            <person name="Sun H."/>
            <person name="Tritt A."/>
            <person name="Yoshinaga Y."/>
            <person name="Zwiers L.-H."/>
            <person name="Turgeon B."/>
            <person name="Goodwin S."/>
            <person name="Spatafora J."/>
            <person name="Crous P."/>
            <person name="Grigoriev I."/>
        </authorList>
    </citation>
    <scope>NUCLEOTIDE SEQUENCE</scope>
    <source>
        <strain evidence="1">SCOH1-5</strain>
    </source>
</reference>
<keyword evidence="2" id="KW-1185">Reference proteome</keyword>
<dbReference type="AlphaFoldDB" id="A0A6A6FA66"/>
<dbReference type="SUPFAM" id="SSF82199">
    <property type="entry name" value="SET domain"/>
    <property type="match status" value="1"/>
</dbReference>
<evidence type="ECO:0008006" key="3">
    <source>
        <dbReference type="Google" id="ProtNLM"/>
    </source>
</evidence>
<organism evidence="1 2">
    <name type="scientific">Cercospora zeae-maydis SCOH1-5</name>
    <dbReference type="NCBI Taxonomy" id="717836"/>
    <lineage>
        <taxon>Eukaryota</taxon>
        <taxon>Fungi</taxon>
        <taxon>Dikarya</taxon>
        <taxon>Ascomycota</taxon>
        <taxon>Pezizomycotina</taxon>
        <taxon>Dothideomycetes</taxon>
        <taxon>Dothideomycetidae</taxon>
        <taxon>Mycosphaerellales</taxon>
        <taxon>Mycosphaerellaceae</taxon>
        <taxon>Cercospora</taxon>
    </lineage>
</organism>
<dbReference type="EMBL" id="ML992682">
    <property type="protein sequence ID" value="KAF2210233.1"/>
    <property type="molecule type" value="Genomic_DNA"/>
</dbReference>
<evidence type="ECO:0000313" key="1">
    <source>
        <dbReference type="EMBL" id="KAF2210233.1"/>
    </source>
</evidence>
<name>A0A6A6FA66_9PEZI</name>
<feature type="non-terminal residue" evidence="1">
    <location>
        <position position="95"/>
    </location>
</feature>
<gene>
    <name evidence="1" type="ORF">CERZMDRAFT_45763</name>
</gene>